<comment type="caution">
    <text evidence="2">The sequence shown here is derived from an EMBL/GenBank/DDBJ whole genome shotgun (WGS) entry which is preliminary data.</text>
</comment>
<name>A0ABP5AEZ7_9ACTN</name>
<dbReference type="Pfam" id="PF07819">
    <property type="entry name" value="PGAP1"/>
    <property type="match status" value="1"/>
</dbReference>
<evidence type="ECO:0000313" key="2">
    <source>
        <dbReference type="EMBL" id="GAA1912164.1"/>
    </source>
</evidence>
<evidence type="ECO:0000313" key="3">
    <source>
        <dbReference type="Proteomes" id="UP001501612"/>
    </source>
</evidence>
<dbReference type="RefSeq" id="WP_344005093.1">
    <property type="nucleotide sequence ID" value="NZ_BAAAMY010000002.1"/>
</dbReference>
<keyword evidence="3" id="KW-1185">Reference proteome</keyword>
<feature type="domain" description="GPI inositol-deacylase PGAP1-like alpha/beta" evidence="1">
    <location>
        <begin position="92"/>
        <end position="156"/>
    </location>
</feature>
<proteinExistence type="predicted"/>
<dbReference type="PANTHER" id="PTHR37946">
    <property type="entry name" value="SLL1969 PROTEIN"/>
    <property type="match status" value="1"/>
</dbReference>
<dbReference type="Gene3D" id="3.40.50.1820">
    <property type="entry name" value="alpha/beta hydrolase"/>
    <property type="match status" value="1"/>
</dbReference>
<accession>A0ABP5AEZ7</accession>
<sequence>MLDGLAPARRRTVLLATTLALLLLVVLAGLGIARALDDGPAVDPVAQDEPGPVLLVAGYGASGAGLETLADRLRAEGRTVEVVSGTDGGTGDLRDQAVALGDAAETLAERTGSASVDVVGHSAGGVVARLWVAEQGGGSLARRVVTLGSPHHGTEVADLGAELTPGSCPEACRQLTTDSPLLAELNADDETPPGPVWVSLWTEGDRVVVPATSGRLEGAVAYAVQDVCPGRAVEHGDLPSDDAVVGMVLEALGGAVPDAPPPRCPA</sequence>
<evidence type="ECO:0000259" key="1">
    <source>
        <dbReference type="Pfam" id="PF07819"/>
    </source>
</evidence>
<gene>
    <name evidence="2" type="ORF">GCM10009737_12050</name>
</gene>
<dbReference type="PANTHER" id="PTHR37946:SF1">
    <property type="entry name" value="SLL1969 PROTEIN"/>
    <property type="match status" value="1"/>
</dbReference>
<dbReference type="InterPro" id="IPR012908">
    <property type="entry name" value="PGAP1-ab_dom-like"/>
</dbReference>
<organism evidence="2 3">
    <name type="scientific">Nocardioides lentus</name>
    <dbReference type="NCBI Taxonomy" id="338077"/>
    <lineage>
        <taxon>Bacteria</taxon>
        <taxon>Bacillati</taxon>
        <taxon>Actinomycetota</taxon>
        <taxon>Actinomycetes</taxon>
        <taxon>Propionibacteriales</taxon>
        <taxon>Nocardioidaceae</taxon>
        <taxon>Nocardioides</taxon>
    </lineage>
</organism>
<dbReference type="Proteomes" id="UP001501612">
    <property type="component" value="Unassembled WGS sequence"/>
</dbReference>
<protein>
    <submittedName>
        <fullName evidence="2">Lipase</fullName>
    </submittedName>
</protein>
<dbReference type="EMBL" id="BAAAMY010000002">
    <property type="protein sequence ID" value="GAA1912164.1"/>
    <property type="molecule type" value="Genomic_DNA"/>
</dbReference>
<reference evidence="3" key="1">
    <citation type="journal article" date="2019" name="Int. J. Syst. Evol. Microbiol.">
        <title>The Global Catalogue of Microorganisms (GCM) 10K type strain sequencing project: providing services to taxonomists for standard genome sequencing and annotation.</title>
        <authorList>
            <consortium name="The Broad Institute Genomics Platform"/>
            <consortium name="The Broad Institute Genome Sequencing Center for Infectious Disease"/>
            <person name="Wu L."/>
            <person name="Ma J."/>
        </authorList>
    </citation>
    <scope>NUCLEOTIDE SEQUENCE [LARGE SCALE GENOMIC DNA]</scope>
    <source>
        <strain evidence="3">JCM 14046</strain>
    </source>
</reference>
<dbReference type="SUPFAM" id="SSF53474">
    <property type="entry name" value="alpha/beta-Hydrolases"/>
    <property type="match status" value="1"/>
</dbReference>
<dbReference type="InterPro" id="IPR029058">
    <property type="entry name" value="AB_hydrolase_fold"/>
</dbReference>